<feature type="region of interest" description="Disordered" evidence="1">
    <location>
        <begin position="499"/>
        <end position="518"/>
    </location>
</feature>
<gene>
    <name evidence="2" type="ORF">XNOV1_A020622</name>
</gene>
<feature type="compositionally biased region" description="Basic and acidic residues" evidence="1">
    <location>
        <begin position="649"/>
        <end position="660"/>
    </location>
</feature>
<reference evidence="2" key="1">
    <citation type="submission" date="2023-08" db="EMBL/GenBank/DDBJ databases">
        <authorList>
            <person name="Alioto T."/>
            <person name="Alioto T."/>
            <person name="Gomez Garrido J."/>
        </authorList>
    </citation>
    <scope>NUCLEOTIDE SEQUENCE</scope>
</reference>
<keyword evidence="3" id="KW-1185">Reference proteome</keyword>
<feature type="compositionally biased region" description="Polar residues" evidence="1">
    <location>
        <begin position="678"/>
        <end position="687"/>
    </location>
</feature>
<accession>A0AAV1HJ63</accession>
<evidence type="ECO:0000313" key="2">
    <source>
        <dbReference type="EMBL" id="CAJ1085896.1"/>
    </source>
</evidence>
<organism evidence="2 3">
    <name type="scientific">Xyrichtys novacula</name>
    <name type="common">Pearly razorfish</name>
    <name type="synonym">Hemipteronotus novacula</name>
    <dbReference type="NCBI Taxonomy" id="13765"/>
    <lineage>
        <taxon>Eukaryota</taxon>
        <taxon>Metazoa</taxon>
        <taxon>Chordata</taxon>
        <taxon>Craniata</taxon>
        <taxon>Vertebrata</taxon>
        <taxon>Euteleostomi</taxon>
        <taxon>Actinopterygii</taxon>
        <taxon>Neopterygii</taxon>
        <taxon>Teleostei</taxon>
        <taxon>Neoteleostei</taxon>
        <taxon>Acanthomorphata</taxon>
        <taxon>Eupercaria</taxon>
        <taxon>Labriformes</taxon>
        <taxon>Labridae</taxon>
        <taxon>Xyrichtys</taxon>
    </lineage>
</organism>
<feature type="compositionally biased region" description="Basic residues" evidence="1">
    <location>
        <begin position="668"/>
        <end position="677"/>
    </location>
</feature>
<evidence type="ECO:0000256" key="1">
    <source>
        <dbReference type="SAM" id="MobiDB-lite"/>
    </source>
</evidence>
<protein>
    <submittedName>
        <fullName evidence="2">Uncharacterized protein LOC117807104 isoform X3</fullName>
    </submittedName>
</protein>
<feature type="compositionally biased region" description="Basic and acidic residues" evidence="1">
    <location>
        <begin position="562"/>
        <end position="575"/>
    </location>
</feature>
<feature type="region of interest" description="Disordered" evidence="1">
    <location>
        <begin position="1"/>
        <end position="61"/>
    </location>
</feature>
<name>A0AAV1HJ63_XYRNO</name>
<sequence length="699" mass="77321">MTEETVISNNQTFPGLTLRDQPDKKSGRSPHQSHEITGQVGQFSHPELCPTLDESTPTRSPAAVGELCSMADSNLRANTSYLGCEEPSRPSPFQIQPHVEPFPIQLQTPPQCWRPQAELPLLFPEQTLTPAPPHHSYWMNVTPLGPTPHPRSHNTPLVLVPICQCSPSQPVVIPSYTNPGWCECLPMVSTHPPCTPDLVSRQTAQQVGEQSVRMPEITELREQQVESEGVEKRETIQTKSYISHGTQTSWDVETLADFIYEEFMTTMDSLCDKEQENEKLEMEGGSFREFVDKMCNSGELFRESFDEILEQLLALISANCDAASPETEETSQLTSQDEAPPQKAQSLLLSSSSAQHDPNPNQNGQTTFQEDPLPTCATNQSSSLQFQAANALVEDSYFTSFLRDLSEAASASPSNLGASKSTQTPQKLWEQPLTGYPLPSNKDPLPSSEAVSIISPPAFSVPAWIALSHLEDSLKTLNLDSPCVDKNPVLEQANVSVVDYSNEKTGDPQVDASSSESMQENQTLVALTDLEVSSVSARQSESVDFEESGQSTAKPAKQLPKTNEKEHQKLVKTTEELKIEEGGRCKDNIQKISMETPLSTNVAQEKKGLNEGVMGEESIPQSQKSPIPTTIRSSRTRQRSKSLPTSGDEVERNETHDLSGARKPNVSKIKRTRKRRWSITNRTANQDQTRRMLKVAMKE</sequence>
<dbReference type="AlphaFoldDB" id="A0AAV1HJ63"/>
<feature type="region of interest" description="Disordered" evidence="1">
    <location>
        <begin position="612"/>
        <end position="699"/>
    </location>
</feature>
<evidence type="ECO:0000313" key="3">
    <source>
        <dbReference type="Proteomes" id="UP001178508"/>
    </source>
</evidence>
<feature type="region of interest" description="Disordered" evidence="1">
    <location>
        <begin position="323"/>
        <end position="378"/>
    </location>
</feature>
<feature type="compositionally biased region" description="Polar residues" evidence="1">
    <location>
        <begin position="354"/>
        <end position="369"/>
    </location>
</feature>
<dbReference type="EMBL" id="OY660886">
    <property type="protein sequence ID" value="CAJ1085896.1"/>
    <property type="molecule type" value="Genomic_DNA"/>
</dbReference>
<proteinExistence type="predicted"/>
<feature type="compositionally biased region" description="Polar residues" evidence="1">
    <location>
        <begin position="538"/>
        <end position="553"/>
    </location>
</feature>
<feature type="compositionally biased region" description="Polar residues" evidence="1">
    <location>
        <begin position="1"/>
        <end position="14"/>
    </location>
</feature>
<feature type="region of interest" description="Disordered" evidence="1">
    <location>
        <begin position="538"/>
        <end position="575"/>
    </location>
</feature>
<dbReference type="Proteomes" id="UP001178508">
    <property type="component" value="Chromosome 23"/>
</dbReference>